<name>A0A9D2DC80_9FIRM</name>
<proteinExistence type="predicted"/>
<gene>
    <name evidence="1" type="ORF">H9817_09875</name>
</gene>
<dbReference type="EMBL" id="DXCD01000252">
    <property type="protein sequence ID" value="HIZ14217.1"/>
    <property type="molecule type" value="Genomic_DNA"/>
</dbReference>
<dbReference type="Proteomes" id="UP000824017">
    <property type="component" value="Unassembled WGS sequence"/>
</dbReference>
<comment type="caution">
    <text evidence="1">The sequence shown here is derived from an EMBL/GenBank/DDBJ whole genome shotgun (WGS) entry which is preliminary data.</text>
</comment>
<accession>A0A9D2DC80</accession>
<evidence type="ECO:0000313" key="2">
    <source>
        <dbReference type="Proteomes" id="UP000824017"/>
    </source>
</evidence>
<organism evidence="1 2">
    <name type="scientific">Candidatus Mediterraneibacter stercorigallinarum</name>
    <dbReference type="NCBI Taxonomy" id="2838686"/>
    <lineage>
        <taxon>Bacteria</taxon>
        <taxon>Bacillati</taxon>
        <taxon>Bacillota</taxon>
        <taxon>Clostridia</taxon>
        <taxon>Lachnospirales</taxon>
        <taxon>Lachnospiraceae</taxon>
        <taxon>Mediterraneibacter</taxon>
    </lineage>
</organism>
<evidence type="ECO:0000313" key="1">
    <source>
        <dbReference type="EMBL" id="HIZ14217.1"/>
    </source>
</evidence>
<sequence length="199" mass="22208">MMKNEGAVVMADRIKKKFENILYYHKTKILAGAAAAALLIWGLFLYGGESLDTALYGEAVNVQISRENLDRICRMGIESLGKDPQREQILLETGTEIDADNPESSAISGGLEKMTTSIFAHEIDFMICTPEIMEYYAGKDALEEISPSDGYGIDITGTAFTDSEEKADRQIMFCIFKNSEHKEDARRFAESLLPSDREE</sequence>
<dbReference type="AlphaFoldDB" id="A0A9D2DC80"/>
<protein>
    <submittedName>
        <fullName evidence="1">Uncharacterized protein</fullName>
    </submittedName>
</protein>
<reference evidence="1" key="1">
    <citation type="journal article" date="2021" name="PeerJ">
        <title>Extensive microbial diversity within the chicken gut microbiome revealed by metagenomics and culture.</title>
        <authorList>
            <person name="Gilroy R."/>
            <person name="Ravi A."/>
            <person name="Getino M."/>
            <person name="Pursley I."/>
            <person name="Horton D.L."/>
            <person name="Alikhan N.F."/>
            <person name="Baker D."/>
            <person name="Gharbi K."/>
            <person name="Hall N."/>
            <person name="Watson M."/>
            <person name="Adriaenssens E.M."/>
            <person name="Foster-Nyarko E."/>
            <person name="Jarju S."/>
            <person name="Secka A."/>
            <person name="Antonio M."/>
            <person name="Oren A."/>
            <person name="Chaudhuri R.R."/>
            <person name="La Ragione R."/>
            <person name="Hildebrand F."/>
            <person name="Pallen M.J."/>
        </authorList>
    </citation>
    <scope>NUCLEOTIDE SEQUENCE</scope>
    <source>
        <strain evidence="1">ChiGjej1B1-13045</strain>
    </source>
</reference>
<reference evidence="1" key="2">
    <citation type="submission" date="2021-04" db="EMBL/GenBank/DDBJ databases">
        <authorList>
            <person name="Gilroy R."/>
        </authorList>
    </citation>
    <scope>NUCLEOTIDE SEQUENCE</scope>
    <source>
        <strain evidence="1">ChiGjej1B1-13045</strain>
    </source>
</reference>